<dbReference type="InterPro" id="IPR036396">
    <property type="entry name" value="Cyt_P450_sf"/>
</dbReference>
<dbReference type="PANTHER" id="PTHR46300:SF7">
    <property type="entry name" value="P450, PUTATIVE (EUROFUNG)-RELATED"/>
    <property type="match status" value="1"/>
</dbReference>
<reference evidence="16" key="1">
    <citation type="journal article" date="2018" name="Genome Biol. Evol.">
        <title>Genomics and development of Lentinus tigrinus, a white-rot wood-decaying mushroom with dimorphic fruiting bodies.</title>
        <authorList>
            <person name="Wu B."/>
            <person name="Xu Z."/>
            <person name="Knudson A."/>
            <person name="Carlson A."/>
            <person name="Chen N."/>
            <person name="Kovaka S."/>
            <person name="LaButti K."/>
            <person name="Lipzen A."/>
            <person name="Pennachio C."/>
            <person name="Riley R."/>
            <person name="Schakwitz W."/>
            <person name="Umezawa K."/>
            <person name="Ohm R.A."/>
            <person name="Grigoriev I.V."/>
            <person name="Nagy L.G."/>
            <person name="Gibbons J."/>
            <person name="Hibbett D."/>
        </authorList>
    </citation>
    <scope>NUCLEOTIDE SEQUENCE [LARGE SCALE GENOMIC DNA]</scope>
    <source>
        <strain evidence="16">ALCF2SS1-6</strain>
    </source>
</reference>
<dbReference type="OrthoDB" id="2789670at2759"/>
<protein>
    <submittedName>
        <fullName evidence="16">Cytochrome P450</fullName>
    </submittedName>
</protein>
<dbReference type="STRING" id="1328759.A0A5C2SB10"/>
<dbReference type="InterPro" id="IPR001128">
    <property type="entry name" value="Cyt_P450"/>
</dbReference>
<evidence type="ECO:0000256" key="10">
    <source>
        <dbReference type="ARBA" id="ARBA00023004"/>
    </source>
</evidence>
<evidence type="ECO:0000313" key="17">
    <source>
        <dbReference type="Proteomes" id="UP000313359"/>
    </source>
</evidence>
<dbReference type="GO" id="GO:0004497">
    <property type="term" value="F:monooxygenase activity"/>
    <property type="evidence" value="ECO:0007669"/>
    <property type="project" value="UniProtKB-KW"/>
</dbReference>
<keyword evidence="9 14" id="KW-0560">Oxidoreductase</keyword>
<organism evidence="16 17">
    <name type="scientific">Lentinus tigrinus ALCF2SS1-6</name>
    <dbReference type="NCBI Taxonomy" id="1328759"/>
    <lineage>
        <taxon>Eukaryota</taxon>
        <taxon>Fungi</taxon>
        <taxon>Dikarya</taxon>
        <taxon>Basidiomycota</taxon>
        <taxon>Agaricomycotina</taxon>
        <taxon>Agaricomycetes</taxon>
        <taxon>Polyporales</taxon>
        <taxon>Polyporaceae</taxon>
        <taxon>Lentinus</taxon>
    </lineage>
</organism>
<dbReference type="PRINTS" id="PR00463">
    <property type="entry name" value="EP450I"/>
</dbReference>
<keyword evidence="12 15" id="KW-0472">Membrane</keyword>
<dbReference type="InterPro" id="IPR002401">
    <property type="entry name" value="Cyt_P450_E_grp-I"/>
</dbReference>
<keyword evidence="17" id="KW-1185">Reference proteome</keyword>
<evidence type="ECO:0000256" key="11">
    <source>
        <dbReference type="ARBA" id="ARBA00023033"/>
    </source>
</evidence>
<dbReference type="Pfam" id="PF00067">
    <property type="entry name" value="p450"/>
    <property type="match status" value="1"/>
</dbReference>
<evidence type="ECO:0000256" key="9">
    <source>
        <dbReference type="ARBA" id="ARBA00023002"/>
    </source>
</evidence>
<comment type="similarity">
    <text evidence="4 14">Belongs to the cytochrome P450 family.</text>
</comment>
<evidence type="ECO:0000256" key="15">
    <source>
        <dbReference type="SAM" id="Phobius"/>
    </source>
</evidence>
<dbReference type="GO" id="GO:0016020">
    <property type="term" value="C:membrane"/>
    <property type="evidence" value="ECO:0007669"/>
    <property type="project" value="UniProtKB-SubCell"/>
</dbReference>
<sequence>MEPVVHVLAPVSVAAFLFVLARFAFSKWLRLAKHAGSVDVRLPPGPTTMPVLGNVHQLPSDYQEKTFAEWTKQYGDVVYAKIFRRPVLVLGSLRAAQDLLERKSGNFSDRPRLILLSELMGWDNVVTHMRVGDRFRKHRRWMHDNFQTRPALHGYRPIQQRETYTLLSGLLESPGDFLSHINRWSTGMIMEITYGHRIESLEDQYVKLAHDATEATVLAGSPGSMLVDFFPVLKNLPTWMPGAGFKREAFRIRGLVRAMMDTPYEMVRSAMAAGTARPSFTASLLEETYGRNGPSAQEAEDIKGAAGVIYGAGTETTVTVASNFMLAMVLHPEVFKRAQQEVDSIIGQSRLPDFDDRPSMPYLDCVLSEVLRWRCPVPLGIPHNTVEADGYRGYHIPGDTMVIPNMWKMTQDPKYYPDPQRFRPERWLEMDAATADACNPRKIVFGFGRRLCPGREFAEASIWLAAASILALFDVSKATDQWGNELTPAGEYVSGFVSQPKPFVCSIRPRAENARDLIAQARSALAV</sequence>
<evidence type="ECO:0000256" key="12">
    <source>
        <dbReference type="ARBA" id="ARBA00023136"/>
    </source>
</evidence>
<evidence type="ECO:0000256" key="1">
    <source>
        <dbReference type="ARBA" id="ARBA00001971"/>
    </source>
</evidence>
<dbReference type="InterPro" id="IPR017972">
    <property type="entry name" value="Cyt_P450_CS"/>
</dbReference>
<proteinExistence type="inferred from homology"/>
<dbReference type="EMBL" id="ML122274">
    <property type="protein sequence ID" value="RPD58516.1"/>
    <property type="molecule type" value="Genomic_DNA"/>
</dbReference>
<dbReference type="SUPFAM" id="SSF48264">
    <property type="entry name" value="Cytochrome P450"/>
    <property type="match status" value="1"/>
</dbReference>
<accession>A0A5C2SB10</accession>
<keyword evidence="10 13" id="KW-0408">Iron</keyword>
<name>A0A5C2SB10_9APHY</name>
<dbReference type="GO" id="GO:0005506">
    <property type="term" value="F:iron ion binding"/>
    <property type="evidence" value="ECO:0007669"/>
    <property type="project" value="InterPro"/>
</dbReference>
<evidence type="ECO:0000256" key="6">
    <source>
        <dbReference type="ARBA" id="ARBA00022692"/>
    </source>
</evidence>
<dbReference type="Proteomes" id="UP000313359">
    <property type="component" value="Unassembled WGS sequence"/>
</dbReference>
<evidence type="ECO:0000256" key="13">
    <source>
        <dbReference type="PIRSR" id="PIRSR602401-1"/>
    </source>
</evidence>
<keyword evidence="8 15" id="KW-1133">Transmembrane helix</keyword>
<dbReference type="InterPro" id="IPR050364">
    <property type="entry name" value="Cytochrome_P450_fung"/>
</dbReference>
<comment type="pathway">
    <text evidence="3">Secondary metabolite biosynthesis.</text>
</comment>
<evidence type="ECO:0000256" key="4">
    <source>
        <dbReference type="ARBA" id="ARBA00010617"/>
    </source>
</evidence>
<keyword evidence="6 15" id="KW-0812">Transmembrane</keyword>
<keyword evidence="5 13" id="KW-0349">Heme</keyword>
<comment type="subcellular location">
    <subcellularLocation>
        <location evidence="2">Membrane</location>
        <topology evidence="2">Single-pass membrane protein</topology>
    </subcellularLocation>
</comment>
<feature type="binding site" description="axial binding residue" evidence="13">
    <location>
        <position position="452"/>
    </location>
    <ligand>
        <name>heme</name>
        <dbReference type="ChEBI" id="CHEBI:30413"/>
    </ligand>
    <ligandPart>
        <name>Fe</name>
        <dbReference type="ChEBI" id="CHEBI:18248"/>
    </ligandPart>
</feature>
<dbReference type="PANTHER" id="PTHR46300">
    <property type="entry name" value="P450, PUTATIVE (EUROFUNG)-RELATED-RELATED"/>
    <property type="match status" value="1"/>
</dbReference>
<evidence type="ECO:0000256" key="5">
    <source>
        <dbReference type="ARBA" id="ARBA00022617"/>
    </source>
</evidence>
<dbReference type="AlphaFoldDB" id="A0A5C2SB10"/>
<dbReference type="GO" id="GO:0020037">
    <property type="term" value="F:heme binding"/>
    <property type="evidence" value="ECO:0007669"/>
    <property type="project" value="InterPro"/>
</dbReference>
<gene>
    <name evidence="16" type="ORF">L227DRAFT_612638</name>
</gene>
<dbReference type="CDD" id="cd11065">
    <property type="entry name" value="CYP64-like"/>
    <property type="match status" value="1"/>
</dbReference>
<evidence type="ECO:0000256" key="8">
    <source>
        <dbReference type="ARBA" id="ARBA00022989"/>
    </source>
</evidence>
<dbReference type="Gene3D" id="1.10.630.10">
    <property type="entry name" value="Cytochrome P450"/>
    <property type="match status" value="1"/>
</dbReference>
<keyword evidence="7 13" id="KW-0479">Metal-binding</keyword>
<feature type="transmembrane region" description="Helical" evidence="15">
    <location>
        <begin position="6"/>
        <end position="25"/>
    </location>
</feature>
<evidence type="ECO:0000256" key="7">
    <source>
        <dbReference type="ARBA" id="ARBA00022723"/>
    </source>
</evidence>
<evidence type="ECO:0000313" key="16">
    <source>
        <dbReference type="EMBL" id="RPD58516.1"/>
    </source>
</evidence>
<evidence type="ECO:0000256" key="14">
    <source>
        <dbReference type="RuleBase" id="RU000461"/>
    </source>
</evidence>
<evidence type="ECO:0000256" key="3">
    <source>
        <dbReference type="ARBA" id="ARBA00005179"/>
    </source>
</evidence>
<dbReference type="PROSITE" id="PS00086">
    <property type="entry name" value="CYTOCHROME_P450"/>
    <property type="match status" value="1"/>
</dbReference>
<keyword evidence="11 14" id="KW-0503">Monooxygenase</keyword>
<dbReference type="GO" id="GO:0016705">
    <property type="term" value="F:oxidoreductase activity, acting on paired donors, with incorporation or reduction of molecular oxygen"/>
    <property type="evidence" value="ECO:0007669"/>
    <property type="project" value="InterPro"/>
</dbReference>
<comment type="cofactor">
    <cofactor evidence="1 13">
        <name>heme</name>
        <dbReference type="ChEBI" id="CHEBI:30413"/>
    </cofactor>
</comment>
<evidence type="ECO:0000256" key="2">
    <source>
        <dbReference type="ARBA" id="ARBA00004167"/>
    </source>
</evidence>